<dbReference type="GeneID" id="98318368"/>
<dbReference type="PATRIC" id="fig|1423750.3.peg.322"/>
<evidence type="ECO:0000313" key="2">
    <source>
        <dbReference type="EMBL" id="KRM07002.1"/>
    </source>
</evidence>
<dbReference type="EMBL" id="AZGB01000009">
    <property type="protein sequence ID" value="KRM07002.1"/>
    <property type="molecule type" value="Genomic_DNA"/>
</dbReference>
<proteinExistence type="predicted"/>
<sequence>MKTEIWNGHQIRFVQVKEEWWAVLSDVANAMELKPKYVKERLDDEVVSTDHVPDKLGRMQEMLIVNEFGIYDTIFSSKKKEAKQFKRWVFNVIKTLRTQSGLEGFEIFKTLDKEHQRKMMNQLNQSLSHPVQLNFIKANIVANKAVSNKFGFKKMVKKNNMTPQMLAEREHILEDVVNLMALQDKYGLNISVSKTIYNSEKSKEPQPV</sequence>
<dbReference type="SMART" id="SM01040">
    <property type="entry name" value="Bro-N"/>
    <property type="match status" value="1"/>
</dbReference>
<dbReference type="PANTHER" id="PTHR36180">
    <property type="entry name" value="DNA-BINDING PROTEIN-RELATED-RELATED"/>
    <property type="match status" value="1"/>
</dbReference>
<dbReference type="Proteomes" id="UP000051451">
    <property type="component" value="Unassembled WGS sequence"/>
</dbReference>
<dbReference type="Pfam" id="PF02498">
    <property type="entry name" value="Bro-N"/>
    <property type="match status" value="1"/>
</dbReference>
<evidence type="ECO:0000259" key="1">
    <source>
        <dbReference type="PROSITE" id="PS51750"/>
    </source>
</evidence>
<dbReference type="PANTHER" id="PTHR36180:SF2">
    <property type="entry name" value="BRO FAMILY PROTEIN"/>
    <property type="match status" value="1"/>
</dbReference>
<dbReference type="STRING" id="1423750.FC89_GL000312"/>
<comment type="caution">
    <text evidence="2">The sequence shown here is derived from an EMBL/GenBank/DDBJ whole genome shotgun (WGS) entry which is preliminary data.</text>
</comment>
<name>A0A0R1VMQ2_9LACO</name>
<dbReference type="OrthoDB" id="9812611at2"/>
<keyword evidence="3" id="KW-1185">Reference proteome</keyword>
<reference evidence="2 3" key="1">
    <citation type="journal article" date="2015" name="Genome Announc.">
        <title>Expanding the biotechnology potential of lactobacilli through comparative genomics of 213 strains and associated genera.</title>
        <authorList>
            <person name="Sun Z."/>
            <person name="Harris H.M."/>
            <person name="McCann A."/>
            <person name="Guo C."/>
            <person name="Argimon S."/>
            <person name="Zhang W."/>
            <person name="Yang X."/>
            <person name="Jeffery I.B."/>
            <person name="Cooney J.C."/>
            <person name="Kagawa T.F."/>
            <person name="Liu W."/>
            <person name="Song Y."/>
            <person name="Salvetti E."/>
            <person name="Wrobel A."/>
            <person name="Rasinkangas P."/>
            <person name="Parkhill J."/>
            <person name="Rea M.C."/>
            <person name="O'Sullivan O."/>
            <person name="Ritari J."/>
            <person name="Douillard F.P."/>
            <person name="Paul Ross R."/>
            <person name="Yang R."/>
            <person name="Briner A.E."/>
            <person name="Felis G.E."/>
            <person name="de Vos W.M."/>
            <person name="Barrangou R."/>
            <person name="Klaenhammer T.R."/>
            <person name="Caufield P.W."/>
            <person name="Cui Y."/>
            <person name="Zhang H."/>
            <person name="O'Toole P.W."/>
        </authorList>
    </citation>
    <scope>NUCLEOTIDE SEQUENCE [LARGE SCALE GENOMIC DNA]</scope>
    <source>
        <strain evidence="2 3">DSM 18630</strain>
    </source>
</reference>
<dbReference type="RefSeq" id="WP_057871106.1">
    <property type="nucleotide sequence ID" value="NZ_AZGB01000009.1"/>
</dbReference>
<accession>A0A0R1VMQ2</accession>
<dbReference type="InterPro" id="IPR003497">
    <property type="entry name" value="BRO_N_domain"/>
</dbReference>
<dbReference type="AlphaFoldDB" id="A0A0R1VMQ2"/>
<organism evidence="2 3">
    <name type="scientific">Liquorilactobacillus ghanensis DSM 18630</name>
    <dbReference type="NCBI Taxonomy" id="1423750"/>
    <lineage>
        <taxon>Bacteria</taxon>
        <taxon>Bacillati</taxon>
        <taxon>Bacillota</taxon>
        <taxon>Bacilli</taxon>
        <taxon>Lactobacillales</taxon>
        <taxon>Lactobacillaceae</taxon>
        <taxon>Liquorilactobacillus</taxon>
    </lineage>
</organism>
<dbReference type="PROSITE" id="PS51750">
    <property type="entry name" value="BRO_N"/>
    <property type="match status" value="1"/>
</dbReference>
<protein>
    <recommendedName>
        <fullName evidence="1">Bro-N domain-containing protein</fullName>
    </recommendedName>
</protein>
<gene>
    <name evidence="2" type="ORF">FC89_GL000312</name>
</gene>
<feature type="domain" description="Bro-N" evidence="1">
    <location>
        <begin position="2"/>
        <end position="100"/>
    </location>
</feature>
<evidence type="ECO:0000313" key="3">
    <source>
        <dbReference type="Proteomes" id="UP000051451"/>
    </source>
</evidence>